<dbReference type="AlphaFoldDB" id="A0A9P1I6R5"/>
<dbReference type="InterPro" id="IPR001810">
    <property type="entry name" value="F-box_dom"/>
</dbReference>
<evidence type="ECO:0000313" key="2">
    <source>
        <dbReference type="EMBL" id="CAI5439737.1"/>
    </source>
</evidence>
<accession>A0A9P1I6R5</accession>
<reference evidence="2" key="1">
    <citation type="submission" date="2022-11" db="EMBL/GenBank/DDBJ databases">
        <authorList>
            <person name="Kikuchi T."/>
        </authorList>
    </citation>
    <scope>NUCLEOTIDE SEQUENCE</scope>
    <source>
        <strain evidence="2">PS1010</strain>
    </source>
</reference>
<gene>
    <name evidence="2" type="ORF">CAMP_LOCUS2374</name>
</gene>
<dbReference type="Proteomes" id="UP001152747">
    <property type="component" value="Unassembled WGS sequence"/>
</dbReference>
<proteinExistence type="predicted"/>
<sequence length="319" mass="37993">MASHTEEIEKFAWSDLPVEIAPIIIDKMDTKTRCKFGQTSNLSQYLAKDSMNYIYGLKIHECRETYKKQLIFYFDEKKDSWVPGDYWLEFLKVEGDENLTVLCYKTKEEESKEILKWSEIVEGKPEDVRMKYIRETLEKYPKIRYLRIFDTNISLNDFNIKNLKKLETLDFADHFPPIDSETFENFIGFEKILKYKYLRVAGITLSFEKIMEFTGDRIHVKSPDFDLENIKKYLKMIKNEEIWRDCTQISRIHNHEEGFLEPTSIFEGLDGFGYQEDYESSCRFNFASKSGRKFHVEFDPSFLEIALAREGYYNSRSEN</sequence>
<evidence type="ECO:0000259" key="1">
    <source>
        <dbReference type="Pfam" id="PF00646"/>
    </source>
</evidence>
<keyword evidence="3" id="KW-1185">Reference proteome</keyword>
<organism evidence="2 3">
    <name type="scientific">Caenorhabditis angaria</name>
    <dbReference type="NCBI Taxonomy" id="860376"/>
    <lineage>
        <taxon>Eukaryota</taxon>
        <taxon>Metazoa</taxon>
        <taxon>Ecdysozoa</taxon>
        <taxon>Nematoda</taxon>
        <taxon>Chromadorea</taxon>
        <taxon>Rhabditida</taxon>
        <taxon>Rhabditina</taxon>
        <taxon>Rhabditomorpha</taxon>
        <taxon>Rhabditoidea</taxon>
        <taxon>Rhabditidae</taxon>
        <taxon>Peloderinae</taxon>
        <taxon>Caenorhabditis</taxon>
    </lineage>
</organism>
<feature type="domain" description="F-box" evidence="1">
    <location>
        <begin position="13"/>
        <end position="54"/>
    </location>
</feature>
<dbReference type="Pfam" id="PF00646">
    <property type="entry name" value="F-box"/>
    <property type="match status" value="1"/>
</dbReference>
<evidence type="ECO:0000313" key="3">
    <source>
        <dbReference type="Proteomes" id="UP001152747"/>
    </source>
</evidence>
<protein>
    <recommendedName>
        <fullName evidence="1">F-box domain-containing protein</fullName>
    </recommendedName>
</protein>
<name>A0A9P1I6R5_9PELO</name>
<comment type="caution">
    <text evidence="2">The sequence shown here is derived from an EMBL/GenBank/DDBJ whole genome shotgun (WGS) entry which is preliminary data.</text>
</comment>
<dbReference type="EMBL" id="CANHGI010000001">
    <property type="protein sequence ID" value="CAI5439737.1"/>
    <property type="molecule type" value="Genomic_DNA"/>
</dbReference>